<proteinExistence type="predicted"/>
<accession>A0AC55D0A4</accession>
<keyword evidence="1" id="KW-1185">Reference proteome</keyword>
<protein>
    <submittedName>
        <fullName evidence="2">Beta-1,4-galactosyltransferase 1 isoform X2</fullName>
    </submittedName>
</protein>
<dbReference type="Proteomes" id="UP000694863">
    <property type="component" value="Unplaced"/>
</dbReference>
<reference evidence="2" key="1">
    <citation type="submission" date="2025-08" db="UniProtKB">
        <authorList>
            <consortium name="RefSeq"/>
        </authorList>
    </citation>
    <scope>IDENTIFICATION</scope>
</reference>
<sequence>MRFREPLLGGSAAMPGASLQRACRLLVAICALHLGVTLVYYLSGRDLTRLPQLMGVSSPLRGGAGGAANLGQPSGELRPRGAPPPLPSDSASKPHPDRRPTINWTAAPEPHSTALPLPTCPEESPLLVGPMMIEFNMPVDLDRVARQNPKVKVGGRYAPTDCVSPHKVAVIIPFRNRQEHLRYWLYYLHPILQRQQLDYGIYVINQDGDSMFNRAKLLNVGFKEALKDYDYNCFVFSDVDLIPMDDHNAYRCFPQPRHISVAMDKFGFRLVFKGMSISRPSAVVGKCRMIRHSRDKKNEPNPQRFDRIAHTKETMLLDGLNTLSYKVLAVERSPLYTKITVDVGKPS</sequence>
<evidence type="ECO:0000313" key="2">
    <source>
        <dbReference type="RefSeq" id="XP_045145177.1"/>
    </source>
</evidence>
<dbReference type="RefSeq" id="XP_045145177.1">
    <property type="nucleotide sequence ID" value="XM_045289242.1"/>
</dbReference>
<name>A0AC55D0A4_ECHTE</name>
<organism evidence="1 2">
    <name type="scientific">Echinops telfairi</name>
    <name type="common">Lesser hedgehog tenrec</name>
    <dbReference type="NCBI Taxonomy" id="9371"/>
    <lineage>
        <taxon>Eukaryota</taxon>
        <taxon>Metazoa</taxon>
        <taxon>Chordata</taxon>
        <taxon>Craniata</taxon>
        <taxon>Vertebrata</taxon>
        <taxon>Euteleostomi</taxon>
        <taxon>Mammalia</taxon>
        <taxon>Eutheria</taxon>
        <taxon>Afrotheria</taxon>
        <taxon>Tenrecidae</taxon>
        <taxon>Tenrecinae</taxon>
        <taxon>Echinops</taxon>
    </lineage>
</organism>
<gene>
    <name evidence="2" type="primary">B4GALT1</name>
</gene>
<evidence type="ECO:0000313" key="1">
    <source>
        <dbReference type="Proteomes" id="UP000694863"/>
    </source>
</evidence>